<feature type="signal peptide" evidence="2">
    <location>
        <begin position="1"/>
        <end position="25"/>
    </location>
</feature>
<evidence type="ECO:0000256" key="1">
    <source>
        <dbReference type="SAM" id="MobiDB-lite"/>
    </source>
</evidence>
<evidence type="ECO:0008006" key="5">
    <source>
        <dbReference type="Google" id="ProtNLM"/>
    </source>
</evidence>
<evidence type="ECO:0000256" key="2">
    <source>
        <dbReference type="SAM" id="SignalP"/>
    </source>
</evidence>
<sequence>MVYMRRSLLFLITVSFCLTSSLLCAEAPPFDLSGPKVEVHVKRGDLTLPVSEVPNLLPGDRLWVHPDLPESQATHFVLVVAFLRGSTNPPPPGWFARVETWTRQAHDEGIFVTVPAEAQQALLFLAPETGGDFNTLRKAVQDEPGSFVRAAQDLQAASWERMRLENYLSDVKITSQFDPAALKVRAEMAARSLGIKINENCFAKPYDQQASCLSQNSEGMVLDDANAQSLLNQLTTRSALDLVNALSSTTMAGGGAYSPYIGAIVDTARILSSLHTAHFQYIPALALPKTDSLNLRLNMPPSFRNPKSVVVVALPPIGESRPEPLHPVDPEANFCALKPRIVLPAEGAPLIFATEMAHDLYLQVEISGDQKAAAINVPLMADPSRGGLVATQPIPKLPTGELVGVVRGKWGFEDWEGPQYRLFSPAPEMWTLPPADQTALVVGRDDILHFEGQSSVCVDKVEAQTSGSSMTAADWKSLKLGTLDVTVPLKNASPGPVTVAIYQYGLLKPDHVALEAYDAEASLAGLTLSSGDKSALLEGTRLDEVAKAKVDGITFTPSTLKRAENLDQLVMNAEKSTASLEPLKSYIAQVELKDARTLKAPVTVEPPRPRITLLSKGVQQESSAADQPVQLGSPDDLPIDGRLVFFLRSVVPEAFPRDEKIEVASNDLSFHTTLALTDGSLMLENSDTAEASLEPITRFGSSAFGPVRVRAIASDGAAGDWVPLGTFVRLPGFKELRCPRSLSRPCMLSGSDLFLAESFAASPSFDNPTDVPPAFTGMQLIVPHPVNGVLYLKLRDDPATVQSVTLPVIPVALPASEAPKPHPAVPAAPVEPPATSPSETSPSETPAPGTAEPSSPATPQAAPQAIPPAEANPTGKAAASPSGLSAPAGSAATAGQGEASQGAKAQSPAPAPN</sequence>
<dbReference type="EMBL" id="OKRB01000046">
    <property type="protein sequence ID" value="SPE18209.1"/>
    <property type="molecule type" value="Genomic_DNA"/>
</dbReference>
<feature type="chain" id="PRO_5014608281" description="Lipoprotein" evidence="2">
    <location>
        <begin position="26"/>
        <end position="913"/>
    </location>
</feature>
<dbReference type="Proteomes" id="UP000239735">
    <property type="component" value="Unassembled WGS sequence"/>
</dbReference>
<accession>A0A2N9L4Q5</accession>
<feature type="region of interest" description="Disordered" evidence="1">
    <location>
        <begin position="818"/>
        <end position="913"/>
    </location>
</feature>
<keyword evidence="2" id="KW-0732">Signal</keyword>
<reference evidence="4" key="1">
    <citation type="submission" date="2018-02" db="EMBL/GenBank/DDBJ databases">
        <authorList>
            <person name="Hausmann B."/>
        </authorList>
    </citation>
    <scope>NUCLEOTIDE SEQUENCE [LARGE SCALE GENOMIC DNA]</scope>
    <source>
        <strain evidence="4">Peat soil MAG SbA5</strain>
    </source>
</reference>
<evidence type="ECO:0000313" key="4">
    <source>
        <dbReference type="Proteomes" id="UP000239735"/>
    </source>
</evidence>
<evidence type="ECO:0000313" key="3">
    <source>
        <dbReference type="EMBL" id="SPE18209.1"/>
    </source>
</evidence>
<organism evidence="3 4">
    <name type="scientific">Candidatus Sulfuritelmatomonas gaucii</name>
    <dbReference type="NCBI Taxonomy" id="2043161"/>
    <lineage>
        <taxon>Bacteria</taxon>
        <taxon>Pseudomonadati</taxon>
        <taxon>Acidobacteriota</taxon>
        <taxon>Terriglobia</taxon>
        <taxon>Terriglobales</taxon>
        <taxon>Acidobacteriaceae</taxon>
        <taxon>Candidatus Sulfuritelmatomonas</taxon>
    </lineage>
</organism>
<gene>
    <name evidence="3" type="ORF">SBA5_140076</name>
</gene>
<dbReference type="AlphaFoldDB" id="A0A2N9L4Q5"/>
<dbReference type="OrthoDB" id="7052005at2"/>
<feature type="compositionally biased region" description="Low complexity" evidence="1">
    <location>
        <begin position="836"/>
        <end position="895"/>
    </location>
</feature>
<feature type="compositionally biased region" description="Pro residues" evidence="1">
    <location>
        <begin position="821"/>
        <end position="835"/>
    </location>
</feature>
<proteinExistence type="predicted"/>
<name>A0A2N9L4Q5_9BACT</name>
<protein>
    <recommendedName>
        <fullName evidence="5">Lipoprotein</fullName>
    </recommendedName>
</protein>